<organism evidence="1 2">
    <name type="scientific">Gigaspora rosea</name>
    <dbReference type="NCBI Taxonomy" id="44941"/>
    <lineage>
        <taxon>Eukaryota</taxon>
        <taxon>Fungi</taxon>
        <taxon>Fungi incertae sedis</taxon>
        <taxon>Mucoromycota</taxon>
        <taxon>Glomeromycotina</taxon>
        <taxon>Glomeromycetes</taxon>
        <taxon>Diversisporales</taxon>
        <taxon>Gigasporaceae</taxon>
        <taxon>Gigaspora</taxon>
    </lineage>
</organism>
<evidence type="ECO:0008006" key="3">
    <source>
        <dbReference type="Google" id="ProtNLM"/>
    </source>
</evidence>
<dbReference type="SUPFAM" id="SSF56112">
    <property type="entry name" value="Protein kinase-like (PK-like)"/>
    <property type="match status" value="1"/>
</dbReference>
<dbReference type="AlphaFoldDB" id="A0A397UBP4"/>
<sequence>MVEMTTGQRPFNDYTFDGNLAVMICYFGLRPKFALGTPDCYIELANQCMNSDPEKRPNISEIIIKLEAWFNISENKNESIREIIFNKWLSITGGKSDVIKNKSEIIKYVDDIIKNNSESRIKKQFSESDEVNKNLPKITEKLNNIYTSKPYFISEIGERLSKIYTTKPVDVIEVPDDY</sequence>
<dbReference type="Gene3D" id="1.10.510.10">
    <property type="entry name" value="Transferase(Phosphotransferase) domain 1"/>
    <property type="match status" value="1"/>
</dbReference>
<dbReference type="Proteomes" id="UP000266673">
    <property type="component" value="Unassembled WGS sequence"/>
</dbReference>
<reference evidence="1 2" key="1">
    <citation type="submission" date="2018-06" db="EMBL/GenBank/DDBJ databases">
        <title>Comparative genomics reveals the genomic features of Rhizophagus irregularis, R. cerebriforme, R. diaphanum and Gigaspora rosea, and their symbiotic lifestyle signature.</title>
        <authorList>
            <person name="Morin E."/>
            <person name="San Clemente H."/>
            <person name="Chen E.C.H."/>
            <person name="De La Providencia I."/>
            <person name="Hainaut M."/>
            <person name="Kuo A."/>
            <person name="Kohler A."/>
            <person name="Murat C."/>
            <person name="Tang N."/>
            <person name="Roy S."/>
            <person name="Loubradou J."/>
            <person name="Henrissat B."/>
            <person name="Grigoriev I.V."/>
            <person name="Corradi N."/>
            <person name="Roux C."/>
            <person name="Martin F.M."/>
        </authorList>
    </citation>
    <scope>NUCLEOTIDE SEQUENCE [LARGE SCALE GENOMIC DNA]</scope>
    <source>
        <strain evidence="1 2">DAOM 194757</strain>
    </source>
</reference>
<dbReference type="EMBL" id="QKWP01001618">
    <property type="protein sequence ID" value="RIB07682.1"/>
    <property type="molecule type" value="Genomic_DNA"/>
</dbReference>
<name>A0A397UBP4_9GLOM</name>
<keyword evidence="2" id="KW-1185">Reference proteome</keyword>
<comment type="caution">
    <text evidence="1">The sequence shown here is derived from an EMBL/GenBank/DDBJ whole genome shotgun (WGS) entry which is preliminary data.</text>
</comment>
<accession>A0A397UBP4</accession>
<protein>
    <recommendedName>
        <fullName evidence="3">Protein kinase domain-containing protein</fullName>
    </recommendedName>
</protein>
<evidence type="ECO:0000313" key="1">
    <source>
        <dbReference type="EMBL" id="RIB07682.1"/>
    </source>
</evidence>
<proteinExistence type="predicted"/>
<evidence type="ECO:0000313" key="2">
    <source>
        <dbReference type="Proteomes" id="UP000266673"/>
    </source>
</evidence>
<dbReference type="InterPro" id="IPR011009">
    <property type="entry name" value="Kinase-like_dom_sf"/>
</dbReference>
<gene>
    <name evidence="1" type="ORF">C2G38_2006648</name>
</gene>